<proteinExistence type="predicted"/>
<organism evidence="2 3">
    <name type="scientific">Mycolicibacterium hippocampi</name>
    <dbReference type="NCBI Taxonomy" id="659824"/>
    <lineage>
        <taxon>Bacteria</taxon>
        <taxon>Bacillati</taxon>
        <taxon>Actinomycetota</taxon>
        <taxon>Actinomycetes</taxon>
        <taxon>Mycobacteriales</taxon>
        <taxon>Mycobacteriaceae</taxon>
        <taxon>Mycolicibacterium</taxon>
    </lineage>
</organism>
<evidence type="ECO:0000313" key="3">
    <source>
        <dbReference type="Proteomes" id="UP000465304"/>
    </source>
</evidence>
<evidence type="ECO:0000313" key="2">
    <source>
        <dbReference type="EMBL" id="GFG99760.1"/>
    </source>
</evidence>
<dbReference type="Proteomes" id="UP000465304">
    <property type="component" value="Unassembled WGS sequence"/>
</dbReference>
<dbReference type="Pfam" id="PF00296">
    <property type="entry name" value="Bac_luciferase"/>
    <property type="match status" value="1"/>
</dbReference>
<keyword evidence="3" id="KW-1185">Reference proteome</keyword>
<dbReference type="Gene3D" id="3.20.20.30">
    <property type="entry name" value="Luciferase-like domain"/>
    <property type="match status" value="1"/>
</dbReference>
<dbReference type="SUPFAM" id="SSF51679">
    <property type="entry name" value="Bacterial luciferase-like"/>
    <property type="match status" value="1"/>
</dbReference>
<dbReference type="InterPro" id="IPR036661">
    <property type="entry name" value="Luciferase-like_sf"/>
</dbReference>
<evidence type="ECO:0000259" key="1">
    <source>
        <dbReference type="Pfam" id="PF00296"/>
    </source>
</evidence>
<gene>
    <name evidence="2" type="ORF">MHIP_02440</name>
</gene>
<dbReference type="EMBL" id="BLLB01000002">
    <property type="protein sequence ID" value="GFG99760.1"/>
    <property type="molecule type" value="Genomic_DNA"/>
</dbReference>
<name>A0A7I9ZFF1_9MYCO</name>
<comment type="caution">
    <text evidence="2">The sequence shown here is derived from an EMBL/GenBank/DDBJ whole genome shotgun (WGS) entry which is preliminary data.</text>
</comment>
<feature type="domain" description="Luciferase-like" evidence="1">
    <location>
        <begin position="2"/>
        <end position="85"/>
    </location>
</feature>
<reference evidence="2 3" key="1">
    <citation type="journal article" date="2019" name="Emerg. Microbes Infect.">
        <title>Comprehensive subspecies identification of 175 nontuberculous mycobacteria species based on 7547 genomic profiles.</title>
        <authorList>
            <person name="Matsumoto Y."/>
            <person name="Kinjo T."/>
            <person name="Motooka D."/>
            <person name="Nabeya D."/>
            <person name="Jung N."/>
            <person name="Uechi K."/>
            <person name="Horii T."/>
            <person name="Iida T."/>
            <person name="Fujita J."/>
            <person name="Nakamura S."/>
        </authorList>
    </citation>
    <scope>NUCLEOTIDE SEQUENCE [LARGE SCALE GENOMIC DNA]</scope>
    <source>
        <strain evidence="2 3">JCM 30996</strain>
    </source>
</reference>
<sequence>MCAIHDDAEVARRELAQQIAFYSSVKSYETVLDVNGFASEGRTIREAFAQRDFPAMFAAVSEEMIDTMGVAGTADEVREQLSRYDGVLDHIMLYSPSVGIAPERVQQNLDSIIRECSPASMSPGQSGPRPI</sequence>
<protein>
    <recommendedName>
        <fullName evidence="1">Luciferase-like domain-containing protein</fullName>
    </recommendedName>
</protein>
<dbReference type="AlphaFoldDB" id="A0A7I9ZFF1"/>
<dbReference type="GO" id="GO:0016705">
    <property type="term" value="F:oxidoreductase activity, acting on paired donors, with incorporation or reduction of molecular oxygen"/>
    <property type="evidence" value="ECO:0007669"/>
    <property type="project" value="InterPro"/>
</dbReference>
<dbReference type="InterPro" id="IPR011251">
    <property type="entry name" value="Luciferase-like_dom"/>
</dbReference>
<accession>A0A7I9ZFF1</accession>